<dbReference type="RefSeq" id="WP_341467887.1">
    <property type="nucleotide sequence ID" value="NZ_CP128399.1"/>
</dbReference>
<dbReference type="Proteomes" id="UP000521676">
    <property type="component" value="Unassembled WGS sequence"/>
</dbReference>
<proteinExistence type="predicted"/>
<evidence type="ECO:0000313" key="3">
    <source>
        <dbReference type="Proteomes" id="UP000521676"/>
    </source>
</evidence>
<dbReference type="EMBL" id="JACATZ010000001">
    <property type="protein sequence ID" value="NWJ46632.1"/>
    <property type="molecule type" value="Genomic_DNA"/>
</dbReference>
<reference evidence="2" key="2">
    <citation type="journal article" date="2024" name="Nature">
        <title>Anoxygenic phototroph of the Chloroflexota uses a type I reaction centre.</title>
        <authorList>
            <person name="Tsuji J.M."/>
            <person name="Shaw N.A."/>
            <person name="Nagashima S."/>
            <person name="Venkiteswaran J.J."/>
            <person name="Schiff S.L."/>
            <person name="Watanabe T."/>
            <person name="Fukui M."/>
            <person name="Hanada S."/>
            <person name="Tank M."/>
            <person name="Neufeld J.D."/>
        </authorList>
    </citation>
    <scope>NUCLEOTIDE SEQUENCE</scope>
    <source>
        <strain evidence="2">L227-S17</strain>
    </source>
</reference>
<organism evidence="1 3">
    <name type="scientific">Candidatus Chlorohelix allophototropha</name>
    <dbReference type="NCBI Taxonomy" id="3003348"/>
    <lineage>
        <taxon>Bacteria</taxon>
        <taxon>Bacillati</taxon>
        <taxon>Chloroflexota</taxon>
        <taxon>Chloroflexia</taxon>
        <taxon>Candidatus Chloroheliales</taxon>
        <taxon>Candidatus Chloroheliaceae</taxon>
        <taxon>Candidatus Chlorohelix</taxon>
    </lineage>
</organism>
<accession>A0A8T7M165</accession>
<sequence length="52" mass="6090">MSHPNCPTCQHNHYVIKAGLNRSRTQRYRCQDCARYFTPQPKPLGYDPRPVS</sequence>
<evidence type="ECO:0000313" key="4">
    <source>
        <dbReference type="Proteomes" id="UP001431572"/>
    </source>
</evidence>
<evidence type="ECO:0000313" key="2">
    <source>
        <dbReference type="EMBL" id="WJW66001.1"/>
    </source>
</evidence>
<evidence type="ECO:0000313" key="1">
    <source>
        <dbReference type="EMBL" id="NWJ46632.1"/>
    </source>
</evidence>
<protein>
    <submittedName>
        <fullName evidence="1">IS1 family transposase</fullName>
    </submittedName>
</protein>
<keyword evidence="4" id="KW-1185">Reference proteome</keyword>
<dbReference type="AlphaFoldDB" id="A0A8T7M165"/>
<dbReference type="EMBL" id="CP128399">
    <property type="protein sequence ID" value="WJW66001.1"/>
    <property type="molecule type" value="Genomic_DNA"/>
</dbReference>
<dbReference type="Proteomes" id="UP001431572">
    <property type="component" value="Chromosome 1"/>
</dbReference>
<gene>
    <name evidence="1" type="ORF">HXX08_12190</name>
    <name evidence="2" type="ORF">OZ401_001782</name>
</gene>
<reference evidence="1 3" key="1">
    <citation type="submission" date="2020-06" db="EMBL/GenBank/DDBJ databases">
        <title>Anoxygenic phototrophic Chloroflexota member uses a Type I reaction center.</title>
        <authorList>
            <person name="Tsuji J.M."/>
            <person name="Shaw N.A."/>
            <person name="Nagashima S."/>
            <person name="Venkiteswaran J."/>
            <person name="Schiff S.L."/>
            <person name="Hanada S."/>
            <person name="Tank M."/>
            <person name="Neufeld J.D."/>
        </authorList>
    </citation>
    <scope>NUCLEOTIDE SEQUENCE [LARGE SCALE GENOMIC DNA]</scope>
    <source>
        <strain evidence="1">L227-S17</strain>
    </source>
</reference>
<name>A0A8T7M165_9CHLR</name>